<dbReference type="KEGG" id="pdx:Psed_0418"/>
<feature type="domain" description="AB hydrolase-1" evidence="3">
    <location>
        <begin position="39"/>
        <end position="297"/>
    </location>
</feature>
<reference evidence="4 5" key="1">
    <citation type="journal article" date="2011" name="J. Bacteriol.">
        <title>Genome sequence of the 1,4-dioxane-degrading Pseudonocardia dioxanivorans strain CB1190.</title>
        <authorList>
            <person name="Sales C.M."/>
            <person name="Mahendra S."/>
            <person name="Grostern A."/>
            <person name="Parales R.E."/>
            <person name="Goodwin L.A."/>
            <person name="Woyke T."/>
            <person name="Nolan M."/>
            <person name="Lapidus A."/>
            <person name="Chertkov O."/>
            <person name="Ovchinnikova G."/>
            <person name="Sczyrba A."/>
            <person name="Alvarez-Cohen L."/>
        </authorList>
    </citation>
    <scope>NUCLEOTIDE SEQUENCE [LARGE SCALE GENOMIC DNA]</scope>
    <source>
        <strain evidence="5">ATCC 55486 / DSM 44775 / JCM 13855 / CB1190</strain>
    </source>
</reference>
<accession>F4CKE8</accession>
<dbReference type="GO" id="GO:0004301">
    <property type="term" value="F:epoxide hydrolase activity"/>
    <property type="evidence" value="ECO:0007669"/>
    <property type="project" value="UniProtKB-EC"/>
</dbReference>
<dbReference type="EC" id="3.3.2.10" evidence="4"/>
<dbReference type="Proteomes" id="UP000007809">
    <property type="component" value="Chromosome"/>
</dbReference>
<dbReference type="STRING" id="675635.Psed_0418"/>
<name>F4CKE8_PSEUX</name>
<evidence type="ECO:0000313" key="5">
    <source>
        <dbReference type="Proteomes" id="UP000007809"/>
    </source>
</evidence>
<sequence>MARRRGPDPSVVRVPGPWTHRDVSANGIRLHVAESGTGPLVVLLHGFPETWWTWRHQLPDLAAAGYRVVAVDLRGYGDSDKPPRGYDLWTLAGDVAGLIRALGEERATVVGHGWGGLIGWTLTALHPRQVRGLVAVGAPHPLALRRAVWRDPAGQGRATASYALGFQLPRLPERSLRADDGARVERLMRAWAGAGWAATDDFAQAVAHNRSAIRITTVAHCSMEYYRWAWRSQLRADGRRFAAAVARPADVPVLQVHGADDPCLLTSTARGSARWAGPALRTHVLDGVGHFPHEERPAAVRELLREHLRETAGEPGRPGQRPPCPDGR</sequence>
<dbReference type="EMBL" id="CP002593">
    <property type="protein sequence ID" value="AEA22688.1"/>
    <property type="molecule type" value="Genomic_DNA"/>
</dbReference>
<dbReference type="Gene3D" id="3.40.50.1820">
    <property type="entry name" value="alpha/beta hydrolase"/>
    <property type="match status" value="1"/>
</dbReference>
<gene>
    <name evidence="4" type="ordered locus">Psed_0418</name>
</gene>
<keyword evidence="5" id="KW-1185">Reference proteome</keyword>
<dbReference type="eggNOG" id="COG0596">
    <property type="taxonomic scope" value="Bacteria"/>
</dbReference>
<evidence type="ECO:0000313" key="4">
    <source>
        <dbReference type="EMBL" id="AEA22688.1"/>
    </source>
</evidence>
<feature type="region of interest" description="Disordered" evidence="2">
    <location>
        <begin position="309"/>
        <end position="328"/>
    </location>
</feature>
<protein>
    <submittedName>
        <fullName evidence="4">Soluble epoxide hydrolase</fullName>
        <ecNumber evidence="4">3.3.2.10</ecNumber>
    </submittedName>
</protein>
<dbReference type="HOGENOM" id="CLU_020336_7_3_11"/>
<organism evidence="4 5">
    <name type="scientific">Pseudonocardia dioxanivorans (strain ATCC 55486 / DSM 44775 / JCM 13855 / CB1190)</name>
    <dbReference type="NCBI Taxonomy" id="675635"/>
    <lineage>
        <taxon>Bacteria</taxon>
        <taxon>Bacillati</taxon>
        <taxon>Actinomycetota</taxon>
        <taxon>Actinomycetes</taxon>
        <taxon>Pseudonocardiales</taxon>
        <taxon>Pseudonocardiaceae</taxon>
        <taxon>Pseudonocardia</taxon>
    </lineage>
</organism>
<dbReference type="AlphaFoldDB" id="F4CKE8"/>
<evidence type="ECO:0000256" key="2">
    <source>
        <dbReference type="SAM" id="MobiDB-lite"/>
    </source>
</evidence>
<dbReference type="PRINTS" id="PR00412">
    <property type="entry name" value="EPOXHYDRLASE"/>
</dbReference>
<keyword evidence="1 4" id="KW-0378">Hydrolase</keyword>
<evidence type="ECO:0000256" key="1">
    <source>
        <dbReference type="ARBA" id="ARBA00022801"/>
    </source>
</evidence>
<dbReference type="RefSeq" id="WP_013672629.1">
    <property type="nucleotide sequence ID" value="NC_015312.1"/>
</dbReference>
<dbReference type="OrthoDB" id="2987348at2"/>
<dbReference type="Pfam" id="PF00561">
    <property type="entry name" value="Abhydrolase_1"/>
    <property type="match status" value="1"/>
</dbReference>
<dbReference type="InterPro" id="IPR000639">
    <property type="entry name" value="Epox_hydrolase-like"/>
</dbReference>
<dbReference type="PANTHER" id="PTHR43329">
    <property type="entry name" value="EPOXIDE HYDROLASE"/>
    <property type="match status" value="1"/>
</dbReference>
<dbReference type="PRINTS" id="PR00111">
    <property type="entry name" value="ABHYDROLASE"/>
</dbReference>
<dbReference type="InterPro" id="IPR000073">
    <property type="entry name" value="AB_hydrolase_1"/>
</dbReference>
<dbReference type="SUPFAM" id="SSF53474">
    <property type="entry name" value="alpha/beta-Hydrolases"/>
    <property type="match status" value="1"/>
</dbReference>
<proteinExistence type="predicted"/>
<evidence type="ECO:0000259" key="3">
    <source>
        <dbReference type="Pfam" id="PF00561"/>
    </source>
</evidence>
<dbReference type="InterPro" id="IPR029058">
    <property type="entry name" value="AB_hydrolase_fold"/>
</dbReference>